<keyword evidence="1" id="KW-1133">Transmembrane helix</keyword>
<dbReference type="RefSeq" id="WP_143912160.1">
    <property type="nucleotide sequence ID" value="NZ_VLNT01000003.1"/>
</dbReference>
<comment type="caution">
    <text evidence="2">The sequence shown here is derived from an EMBL/GenBank/DDBJ whole genome shotgun (WGS) entry which is preliminary data.</text>
</comment>
<feature type="transmembrane region" description="Helical" evidence="1">
    <location>
        <begin position="39"/>
        <end position="59"/>
    </location>
</feature>
<evidence type="ECO:0000313" key="3">
    <source>
        <dbReference type="Proteomes" id="UP000316988"/>
    </source>
</evidence>
<dbReference type="EMBL" id="VLNT01000003">
    <property type="protein sequence ID" value="TSD65113.1"/>
    <property type="molecule type" value="Genomic_DNA"/>
</dbReference>
<protein>
    <submittedName>
        <fullName evidence="2">Uncharacterized protein</fullName>
    </submittedName>
</protein>
<reference evidence="2 3" key="1">
    <citation type="submission" date="2019-07" db="EMBL/GenBank/DDBJ databases">
        <authorList>
            <person name="Zhao L.H."/>
        </authorList>
    </citation>
    <scope>NUCLEOTIDE SEQUENCE [LARGE SCALE GENOMIC DNA]</scope>
    <source>
        <strain evidence="2 3">Co35</strain>
    </source>
</reference>
<keyword evidence="3" id="KW-1185">Reference proteome</keyword>
<sequence length="68" mass="7144">MRIRHPGWTVSFGVTLSVAVLGIVCLLVVRFGPLDAVPWAYIGLALAGAGAVASLLHLAKHAHDVTEE</sequence>
<evidence type="ECO:0000256" key="1">
    <source>
        <dbReference type="SAM" id="Phobius"/>
    </source>
</evidence>
<dbReference type="Proteomes" id="UP000316988">
    <property type="component" value="Unassembled WGS sequence"/>
</dbReference>
<gene>
    <name evidence="2" type="ORF">FNM00_05240</name>
</gene>
<organism evidence="2 3">
    <name type="scientific">Aeromicrobium piscarium</name>
    <dbReference type="NCBI Taxonomy" id="2590901"/>
    <lineage>
        <taxon>Bacteria</taxon>
        <taxon>Bacillati</taxon>
        <taxon>Actinomycetota</taxon>
        <taxon>Actinomycetes</taxon>
        <taxon>Propionibacteriales</taxon>
        <taxon>Nocardioidaceae</taxon>
        <taxon>Aeromicrobium</taxon>
    </lineage>
</organism>
<keyword evidence="1" id="KW-0812">Transmembrane</keyword>
<proteinExistence type="predicted"/>
<dbReference type="OrthoDB" id="9873521at2"/>
<dbReference type="AlphaFoldDB" id="A0A554SFM1"/>
<evidence type="ECO:0000313" key="2">
    <source>
        <dbReference type="EMBL" id="TSD65113.1"/>
    </source>
</evidence>
<name>A0A554SFM1_9ACTN</name>
<keyword evidence="1" id="KW-0472">Membrane</keyword>
<feature type="transmembrane region" description="Helical" evidence="1">
    <location>
        <begin position="12"/>
        <end position="33"/>
    </location>
</feature>
<accession>A0A554SFM1</accession>